<feature type="domain" description="C2H2-type" evidence="13">
    <location>
        <begin position="1030"/>
        <end position="1057"/>
    </location>
</feature>
<keyword evidence="7" id="KW-0805">Transcription regulation</keyword>
<evidence type="ECO:0000256" key="11">
    <source>
        <dbReference type="PROSITE-ProRule" id="PRU00042"/>
    </source>
</evidence>
<dbReference type="Gene3D" id="3.60.10.10">
    <property type="entry name" value="Endonuclease/exonuclease/phosphatase"/>
    <property type="match status" value="1"/>
</dbReference>
<organism evidence="14 15">
    <name type="scientific">Macrostomum lignano</name>
    <dbReference type="NCBI Taxonomy" id="282301"/>
    <lineage>
        <taxon>Eukaryota</taxon>
        <taxon>Metazoa</taxon>
        <taxon>Spiralia</taxon>
        <taxon>Lophotrochozoa</taxon>
        <taxon>Platyhelminthes</taxon>
        <taxon>Rhabditophora</taxon>
        <taxon>Macrostomorpha</taxon>
        <taxon>Macrostomida</taxon>
        <taxon>Macrostomidae</taxon>
        <taxon>Macrostomum</taxon>
    </lineage>
</organism>
<evidence type="ECO:0000256" key="9">
    <source>
        <dbReference type="ARBA" id="ARBA00023163"/>
    </source>
</evidence>
<dbReference type="FunFam" id="3.30.160.60:FF:000557">
    <property type="entry name" value="zinc finger and SCAN domain-containing protein 29"/>
    <property type="match status" value="1"/>
</dbReference>
<reference evidence="15" key="1">
    <citation type="submission" date="2016-11" db="UniProtKB">
        <authorList>
            <consortium name="WormBaseParasite"/>
        </authorList>
    </citation>
    <scope>IDENTIFICATION</scope>
</reference>
<comment type="subcellular location">
    <subcellularLocation>
        <location evidence="1">Nucleus</location>
    </subcellularLocation>
</comment>
<dbReference type="WBParaSite" id="maker-uti_cns_0007790-snap-gene-0.1-mRNA-1">
    <property type="protein sequence ID" value="maker-uti_cns_0007790-snap-gene-0.1-mRNA-1"/>
    <property type="gene ID" value="maker-uti_cns_0007790-snap-gene-0.1"/>
</dbReference>
<keyword evidence="8" id="KW-0238">DNA-binding</keyword>
<evidence type="ECO:0000259" key="13">
    <source>
        <dbReference type="PROSITE" id="PS50157"/>
    </source>
</evidence>
<dbReference type="FunFam" id="3.30.160.60:FF:000425">
    <property type="entry name" value="PLAG1 like zinc finger 1"/>
    <property type="match status" value="1"/>
</dbReference>
<dbReference type="PANTHER" id="PTHR24394">
    <property type="entry name" value="ZINC FINGER PROTEIN"/>
    <property type="match status" value="1"/>
</dbReference>
<evidence type="ECO:0000256" key="3">
    <source>
        <dbReference type="ARBA" id="ARBA00022723"/>
    </source>
</evidence>
<evidence type="ECO:0000313" key="14">
    <source>
        <dbReference type="Proteomes" id="UP000095280"/>
    </source>
</evidence>
<evidence type="ECO:0000256" key="1">
    <source>
        <dbReference type="ARBA" id="ARBA00004123"/>
    </source>
</evidence>
<feature type="compositionally biased region" description="Polar residues" evidence="12">
    <location>
        <begin position="853"/>
        <end position="862"/>
    </location>
</feature>
<feature type="region of interest" description="Disordered" evidence="12">
    <location>
        <begin position="853"/>
        <end position="872"/>
    </location>
</feature>
<feature type="region of interest" description="Disordered" evidence="12">
    <location>
        <begin position="226"/>
        <end position="245"/>
    </location>
</feature>
<evidence type="ECO:0000256" key="8">
    <source>
        <dbReference type="ARBA" id="ARBA00023125"/>
    </source>
</evidence>
<evidence type="ECO:0000256" key="2">
    <source>
        <dbReference type="ARBA" id="ARBA00006991"/>
    </source>
</evidence>
<dbReference type="Pfam" id="PF00096">
    <property type="entry name" value="zf-C2H2"/>
    <property type="match status" value="3"/>
</dbReference>
<evidence type="ECO:0000256" key="10">
    <source>
        <dbReference type="ARBA" id="ARBA00023242"/>
    </source>
</evidence>
<comment type="similarity">
    <text evidence="2">Belongs to the krueppel C2H2-type zinc-finger protein family.</text>
</comment>
<feature type="domain" description="C2H2-type" evidence="13">
    <location>
        <begin position="772"/>
        <end position="794"/>
    </location>
</feature>
<dbReference type="GO" id="GO:0000981">
    <property type="term" value="F:DNA-binding transcription factor activity, RNA polymerase II-specific"/>
    <property type="evidence" value="ECO:0007669"/>
    <property type="project" value="TreeGrafter"/>
</dbReference>
<feature type="domain" description="C2H2-type" evidence="13">
    <location>
        <begin position="1002"/>
        <end position="1029"/>
    </location>
</feature>
<dbReference type="AlphaFoldDB" id="A0A1I8HT07"/>
<dbReference type="InterPro" id="IPR013087">
    <property type="entry name" value="Znf_C2H2_type"/>
</dbReference>
<dbReference type="PROSITE" id="PS50157">
    <property type="entry name" value="ZINC_FINGER_C2H2_2"/>
    <property type="match status" value="5"/>
</dbReference>
<keyword evidence="6" id="KW-0862">Zinc</keyword>
<evidence type="ECO:0000256" key="4">
    <source>
        <dbReference type="ARBA" id="ARBA00022737"/>
    </source>
</evidence>
<keyword evidence="5 11" id="KW-0863">Zinc-finger</keyword>
<dbReference type="InterPro" id="IPR036236">
    <property type="entry name" value="Znf_C2H2_sf"/>
</dbReference>
<dbReference type="SUPFAM" id="SSF56219">
    <property type="entry name" value="DNase I-like"/>
    <property type="match status" value="1"/>
</dbReference>
<keyword evidence="14" id="KW-1185">Reference proteome</keyword>
<keyword evidence="9" id="KW-0804">Transcription</keyword>
<dbReference type="GO" id="GO:0005634">
    <property type="term" value="C:nucleus"/>
    <property type="evidence" value="ECO:0007669"/>
    <property type="project" value="UniProtKB-SubCell"/>
</dbReference>
<dbReference type="PROSITE" id="PS00028">
    <property type="entry name" value="ZINC_FINGER_C2H2_1"/>
    <property type="match status" value="5"/>
</dbReference>
<dbReference type="SUPFAM" id="SSF57667">
    <property type="entry name" value="beta-beta-alpha zinc fingers"/>
    <property type="match status" value="2"/>
</dbReference>
<keyword evidence="3" id="KW-0479">Metal-binding</keyword>
<evidence type="ECO:0000256" key="5">
    <source>
        <dbReference type="ARBA" id="ARBA00022771"/>
    </source>
</evidence>
<feature type="domain" description="C2H2-type" evidence="13">
    <location>
        <begin position="1058"/>
        <end position="1094"/>
    </location>
</feature>
<feature type="region of interest" description="Disordered" evidence="12">
    <location>
        <begin position="802"/>
        <end position="840"/>
    </location>
</feature>
<dbReference type="SMART" id="SM00355">
    <property type="entry name" value="ZnF_C2H2"/>
    <property type="match status" value="7"/>
</dbReference>
<accession>A0A1I8HT07</accession>
<dbReference type="Gene3D" id="3.30.160.60">
    <property type="entry name" value="Classic Zinc Finger"/>
    <property type="match status" value="4"/>
</dbReference>
<dbReference type="GO" id="GO:0008270">
    <property type="term" value="F:zinc ion binding"/>
    <property type="evidence" value="ECO:0007669"/>
    <property type="project" value="UniProtKB-KW"/>
</dbReference>
<evidence type="ECO:0000256" key="6">
    <source>
        <dbReference type="ARBA" id="ARBA00022833"/>
    </source>
</evidence>
<feature type="region of interest" description="Disordered" evidence="12">
    <location>
        <begin position="949"/>
        <end position="974"/>
    </location>
</feature>
<sequence length="1275" mass="139777">SLPSGFASTRTESRSVGGAVLEETCNIGTFLEVALRNCFFSGLREPQVKKRLLNYTLTLEKAKEIAQAAEIAEAEANSWRAKLEVNLVGKAASPCMRCSSRQYLSTECENQELEYLSRNVKPHVIAIQETELTSNAADPVQPGYSCVHSDRLRSKSGGLLLYILDSIRFKPANCADLAPEPVEAQGIDLHWTSNHVIRVFNTYFPTVSSCATGFIPDISMLLSPTRQPSSAGTGTLTMPRGSPTSTPPLVNLISSMLDDSLSNFSTDGNAHGVEKSLRRLIKADYSAKKPRLVRLKFATSKQNVTSCAVPTPVTHRSLSSRASSPHRLKKSVAPAGTSVVVHHHRAASRPLLVIRSSAWLENRPRATQGWPIGSINSPRNRERTVRAHCRNPAMRFVRRKVAALPREDLTTLYFSKDNLVQAIKRSKLSKAIPSVRSSARLIFHCIIIKFLRLHGCSDAYSPHRATRLLVRLAPSSHGHGPGQRDSPLLFAFYVKNTPTPDNPDSSRIGYADDLTGGIFPFNLQHPRAAERLPRASGAFLDARKIKVSAAKCTTTLFTPTSNTFVTIFPLARGSMPAHEAVYLHGTAFRGILAASRHPGGPRRRGSLGQSEASTTYAYCTRLHRLYIDLHKDDLHPKAEKTATAAAARKVDFTAFFKSTESISREPEAPYREVMSEVQQQLLMQPNIAGENENNLNNTEEDVGEEPSEDLTAVAEAVLTEIVNTVVQEQELHGDKAKQLNPRCYPCDLCGKSFTLMNVLKVHKRIHTGERPYVCNYCGRAFNQSGSLNRHKQTHIRRLQQQQLADLPDETSSEQLLSKPPELAQQQSTADSDSKVNQLEASAPAVTSAVLAVNGTTESSPTESKPLLQKQQQQQQQSVLVNFSSQNGQAVLMSVPTPSLNVVRSAALRSCVACGGREFDSEEAYQQHQPSDIVETTISADADQQPLCLSVKNRQPPDGQRPEVEQDGDESVLSERGISSACATGEDSSTQAAETENIDELPYRCKMCHCRFRLAEQLDEHSSFHDTPEGKICSDCGKEFSCASALRIHFRKHSGERPFVCPDCGRSFSQNGTLKRHRNKCCSKLLSASATTEPPESASTKEPKSSNPAVESMNCDKENIVNHQVYTRPSSPFSESISAISSVSYHSNNNSNKRRLSSASLASAGLLVDGICAQLATKRAALANNATAKPTAAACAVEGIETRPIGTVPIDDLLMYLQSTGGVYRCAHCQVLFTDAEMHRLHMSQHDVDSGLAFKCAKCGFLAKDKMGFWMHFVQH</sequence>
<dbReference type="InterPro" id="IPR036691">
    <property type="entry name" value="Endo/exonu/phosph_ase_sf"/>
</dbReference>
<feature type="compositionally biased region" description="Polar residues" evidence="12">
    <location>
        <begin position="823"/>
        <end position="839"/>
    </location>
</feature>
<dbReference type="PANTHER" id="PTHR24394:SF29">
    <property type="entry name" value="MYONEURIN"/>
    <property type="match status" value="1"/>
</dbReference>
<protein>
    <submittedName>
        <fullName evidence="15">C2H2-type domain-containing protein</fullName>
    </submittedName>
</protein>
<dbReference type="FunFam" id="3.30.160.60:FF:000189">
    <property type="entry name" value="zinc finger protein 133 isoform X1"/>
    <property type="match status" value="1"/>
</dbReference>
<evidence type="ECO:0000256" key="7">
    <source>
        <dbReference type="ARBA" id="ARBA00023015"/>
    </source>
</evidence>
<proteinExistence type="inferred from homology"/>
<keyword evidence="10" id="KW-0539">Nucleus</keyword>
<evidence type="ECO:0000313" key="15">
    <source>
        <dbReference type="WBParaSite" id="maker-uti_cns_0007790-snap-gene-0.1-mRNA-1"/>
    </source>
</evidence>
<dbReference type="Proteomes" id="UP000095280">
    <property type="component" value="Unplaced"/>
</dbReference>
<feature type="region of interest" description="Disordered" evidence="12">
    <location>
        <begin position="1091"/>
        <end position="1110"/>
    </location>
</feature>
<dbReference type="GO" id="GO:0003677">
    <property type="term" value="F:DNA binding"/>
    <property type="evidence" value="ECO:0007669"/>
    <property type="project" value="UniProtKB-KW"/>
</dbReference>
<keyword evidence="4" id="KW-0677">Repeat</keyword>
<name>A0A1I8HT07_9PLAT</name>
<evidence type="ECO:0000256" key="12">
    <source>
        <dbReference type="SAM" id="MobiDB-lite"/>
    </source>
</evidence>
<feature type="domain" description="C2H2-type" evidence="13">
    <location>
        <begin position="744"/>
        <end position="771"/>
    </location>
</feature>